<name>A0A8S5RC32_9VIRU</name>
<dbReference type="InterPro" id="IPR013378">
    <property type="entry name" value="InlB-like_B-rpt"/>
</dbReference>
<comment type="subcellular location">
    <subcellularLocation>
        <location evidence="1">Cell envelope</location>
    </subcellularLocation>
</comment>
<protein>
    <submittedName>
        <fullName evidence="2">Uncharacterized protein</fullName>
    </submittedName>
</protein>
<dbReference type="Pfam" id="PF09479">
    <property type="entry name" value="Flg_new"/>
    <property type="match status" value="3"/>
</dbReference>
<evidence type="ECO:0000256" key="1">
    <source>
        <dbReference type="ARBA" id="ARBA00004196"/>
    </source>
</evidence>
<dbReference type="Gene3D" id="2.60.40.4270">
    <property type="entry name" value="Listeria-Bacteroides repeat domain"/>
    <property type="match status" value="3"/>
</dbReference>
<organism evidence="2">
    <name type="scientific">virus sp. ctmTa7</name>
    <dbReference type="NCBI Taxonomy" id="2828255"/>
    <lineage>
        <taxon>Viruses</taxon>
    </lineage>
</organism>
<dbReference type="NCBIfam" id="TIGR02543">
    <property type="entry name" value="List_Bact_rpt"/>
    <property type="match status" value="1"/>
</dbReference>
<reference evidence="2" key="1">
    <citation type="journal article" date="2021" name="Proc. Natl. Acad. Sci. U.S.A.">
        <title>A Catalog of Tens of Thousands of Viruses from Human Metagenomes Reveals Hidden Associations with Chronic Diseases.</title>
        <authorList>
            <person name="Tisza M.J."/>
            <person name="Buck C.B."/>
        </authorList>
    </citation>
    <scope>NUCLEOTIDE SEQUENCE</scope>
    <source>
        <strain evidence="2">CtmTa7</strain>
    </source>
</reference>
<dbReference type="EMBL" id="BK059091">
    <property type="protein sequence ID" value="DAE28629.1"/>
    <property type="molecule type" value="Genomic_DNA"/>
</dbReference>
<proteinExistence type="predicted"/>
<evidence type="ECO:0000313" key="2">
    <source>
        <dbReference type="EMBL" id="DAE28629.1"/>
    </source>
</evidence>
<accession>A0A8S5RC32</accession>
<sequence>MATTYTTKINAVSSSSTISNTYELKLEVSTTKKDNNSTDVKMIGYIRSINSSYGAYNLENGASNTLKIIDEDNKTQYSASFKTKYDTRSTNSYYKLFTKTVNIVHGSDGARSIKFSWQFKETSVSYNPQGTLTSSTLALSTATYTVSYNANGGTGAPAAQTKKYGVDLTLSTTKPTRSKDDNGNTYTFDGWSESSDSSTVNYEAGGIYKANKSVTLYAVWRKTTTVVLYRISYNANGGTGAPAAQFKKEGTSITLSNTKPTRAGYTFKGWATSSTSTTVAYNPGATYSKDAGLILYAVWTPWTYTLTFDANGGTGAPSSVTKSGDIPIQIPETKPTKTNYIFKRWNTKSDGTGKSYYPLSSFDVIQNGGTITLYAIYANTDILIYSSGKCKAMDFIEGDTIAFYSTGTIVAPEFIEGSVMSISKNNFKFTELIEK</sequence>
<dbReference type="InterPro" id="IPR042229">
    <property type="entry name" value="Listeria/Bacterioides_rpt_sf"/>
</dbReference>